<evidence type="ECO:0000313" key="1">
    <source>
        <dbReference type="EMBL" id="TQL85658.1"/>
    </source>
</evidence>
<dbReference type="OrthoDB" id="6181299at2"/>
<comment type="caution">
    <text evidence="1">The sequence shown here is derived from an EMBL/GenBank/DDBJ whole genome shotgun (WGS) entry which is preliminary data.</text>
</comment>
<keyword evidence="2" id="KW-1185">Reference proteome</keyword>
<organism evidence="1 2">
    <name type="scientific">Microbacterium saperdae</name>
    <dbReference type="NCBI Taxonomy" id="69368"/>
    <lineage>
        <taxon>Bacteria</taxon>
        <taxon>Bacillati</taxon>
        <taxon>Actinomycetota</taxon>
        <taxon>Actinomycetes</taxon>
        <taxon>Micrococcales</taxon>
        <taxon>Microbacteriaceae</taxon>
        <taxon>Microbacterium</taxon>
    </lineage>
</organism>
<dbReference type="AlphaFoldDB" id="A0A543BLH9"/>
<accession>A0A543BLH9</accession>
<protein>
    <submittedName>
        <fullName evidence="1">Uncharacterized protein</fullName>
    </submittedName>
</protein>
<evidence type="ECO:0000313" key="2">
    <source>
        <dbReference type="Proteomes" id="UP000317209"/>
    </source>
</evidence>
<dbReference type="RefSeq" id="WP_141871589.1">
    <property type="nucleotide sequence ID" value="NZ_VFOX01000001.1"/>
</dbReference>
<reference evidence="1 2" key="1">
    <citation type="submission" date="2019-06" db="EMBL/GenBank/DDBJ databases">
        <title>Sequencing the genomes of 1000 actinobacteria strains.</title>
        <authorList>
            <person name="Klenk H.-P."/>
        </authorList>
    </citation>
    <scope>NUCLEOTIDE SEQUENCE [LARGE SCALE GENOMIC DNA]</scope>
    <source>
        <strain evidence="1 2">DSM 20169</strain>
    </source>
</reference>
<gene>
    <name evidence="1" type="ORF">FB560_1289</name>
</gene>
<sequence>MIQTYTSIFRRYSDARPGLKLLSVEDAALPVSLLRTDVLIQDRRSLPAIDEFLLRFTATGVDTIDDVAKYMGLPHDLLLDAAVRQTSAGNLTRQDSTRFTLTAQGMAFNRDLTATQPEIKEIAFVFDRLAWQPVAYPQSTLMRRREATQRGLTLVPAAATAAIGVNDIKIADLNRIVPGRRSTILRVNRLAGRRHLWAPAKLLVFGDSSSQELELAVYVDDEISVAHESALQTTAAAGQLHMAVARPPFIPDPRFGMNATPDAGQSDVLSIEHLDYLLEAVLHSRRRLLIASQSARGDVVNETFCRYLRDRARTGTSVVIIIAEESRVEQSAAERLRRLSRTTPNITVSYANLSGTSYLISDDVTIETTFDWLSGGRTGSEYSWSAGRRTQSSTYTSEAEARLRR</sequence>
<name>A0A543BLH9_9MICO</name>
<proteinExistence type="predicted"/>
<dbReference type="EMBL" id="VFOX01000001">
    <property type="protein sequence ID" value="TQL85658.1"/>
    <property type="molecule type" value="Genomic_DNA"/>
</dbReference>
<dbReference type="Proteomes" id="UP000317209">
    <property type="component" value="Unassembled WGS sequence"/>
</dbReference>